<name>A0ABR2WFX6_9FUNG</name>
<keyword evidence="1" id="KW-0560">Oxidoreductase</keyword>
<sequence>MVILGGRKQETLDDTIKKIKEETPEAKLHPLIIDLASLESVRSAAKEVNEYSEPIDVLINNAAIMASPYNATVDGFEAQFGVNHLGPFLFTNLILPQILASKTGAPRIVNVSSLGHNVSPIRFADYGFNNGRDYDKWQAYGQSKTANSPSWSDQDQSFKTRCFDAEVANVPDANGKPQGIEALKWKTIPQGSATHIVAAFDPSIKDQSGLYLRDAQVNNAAAQPYALDAANAHKLWALSEKLVGQKFD</sequence>
<evidence type="ECO:0008006" key="4">
    <source>
        <dbReference type="Google" id="ProtNLM"/>
    </source>
</evidence>
<accession>A0ABR2WFX6</accession>
<dbReference type="SUPFAM" id="SSF51735">
    <property type="entry name" value="NAD(P)-binding Rossmann-fold domains"/>
    <property type="match status" value="1"/>
</dbReference>
<dbReference type="Gene3D" id="3.40.50.720">
    <property type="entry name" value="NAD(P)-binding Rossmann-like Domain"/>
    <property type="match status" value="1"/>
</dbReference>
<dbReference type="EMBL" id="JASJQH010002189">
    <property type="protein sequence ID" value="KAK9760392.1"/>
    <property type="molecule type" value="Genomic_DNA"/>
</dbReference>
<comment type="caution">
    <text evidence="2">The sequence shown here is derived from an EMBL/GenBank/DDBJ whole genome shotgun (WGS) entry which is preliminary data.</text>
</comment>
<organism evidence="2 3">
    <name type="scientific">Basidiobolus ranarum</name>
    <dbReference type="NCBI Taxonomy" id="34480"/>
    <lineage>
        <taxon>Eukaryota</taxon>
        <taxon>Fungi</taxon>
        <taxon>Fungi incertae sedis</taxon>
        <taxon>Zoopagomycota</taxon>
        <taxon>Entomophthoromycotina</taxon>
        <taxon>Basidiobolomycetes</taxon>
        <taxon>Basidiobolales</taxon>
        <taxon>Basidiobolaceae</taxon>
        <taxon>Basidiobolus</taxon>
    </lineage>
</organism>
<proteinExistence type="predicted"/>
<reference evidence="2 3" key="1">
    <citation type="submission" date="2023-04" db="EMBL/GenBank/DDBJ databases">
        <title>Genome of Basidiobolus ranarum AG-B5.</title>
        <authorList>
            <person name="Stajich J.E."/>
            <person name="Carter-House D."/>
            <person name="Gryganskyi A."/>
        </authorList>
    </citation>
    <scope>NUCLEOTIDE SEQUENCE [LARGE SCALE GENOMIC DNA]</scope>
    <source>
        <strain evidence="2 3">AG-B5</strain>
    </source>
</reference>
<dbReference type="PANTHER" id="PTHR43157:SF31">
    <property type="entry name" value="PHOSPHATIDYLINOSITOL-GLYCAN BIOSYNTHESIS CLASS F PROTEIN"/>
    <property type="match status" value="1"/>
</dbReference>
<gene>
    <name evidence="2" type="ORF">K7432_015627</name>
</gene>
<dbReference type="Proteomes" id="UP001479436">
    <property type="component" value="Unassembled WGS sequence"/>
</dbReference>
<protein>
    <recommendedName>
        <fullName evidence="4">Short-chain dehydrogenase</fullName>
    </recommendedName>
</protein>
<evidence type="ECO:0000313" key="2">
    <source>
        <dbReference type="EMBL" id="KAK9760392.1"/>
    </source>
</evidence>
<dbReference type="InterPro" id="IPR036291">
    <property type="entry name" value="NAD(P)-bd_dom_sf"/>
</dbReference>
<keyword evidence="3" id="KW-1185">Reference proteome</keyword>
<evidence type="ECO:0000256" key="1">
    <source>
        <dbReference type="ARBA" id="ARBA00023002"/>
    </source>
</evidence>
<dbReference type="PANTHER" id="PTHR43157">
    <property type="entry name" value="PHOSPHATIDYLINOSITOL-GLYCAN BIOSYNTHESIS CLASS F PROTEIN-RELATED"/>
    <property type="match status" value="1"/>
</dbReference>
<dbReference type="Pfam" id="PF00106">
    <property type="entry name" value="adh_short"/>
    <property type="match status" value="1"/>
</dbReference>
<dbReference type="InterPro" id="IPR002347">
    <property type="entry name" value="SDR_fam"/>
</dbReference>
<evidence type="ECO:0000313" key="3">
    <source>
        <dbReference type="Proteomes" id="UP001479436"/>
    </source>
</evidence>